<feature type="signal peptide" evidence="1">
    <location>
        <begin position="1"/>
        <end position="18"/>
    </location>
</feature>
<evidence type="ECO:0000313" key="3">
    <source>
        <dbReference type="Proteomes" id="UP000276215"/>
    </source>
</evidence>
<organism evidence="2 3">
    <name type="scientific">Choiromyces venosus 120613-1</name>
    <dbReference type="NCBI Taxonomy" id="1336337"/>
    <lineage>
        <taxon>Eukaryota</taxon>
        <taxon>Fungi</taxon>
        <taxon>Dikarya</taxon>
        <taxon>Ascomycota</taxon>
        <taxon>Pezizomycotina</taxon>
        <taxon>Pezizomycetes</taxon>
        <taxon>Pezizales</taxon>
        <taxon>Tuberaceae</taxon>
        <taxon>Choiromyces</taxon>
    </lineage>
</organism>
<gene>
    <name evidence="2" type="ORF">L873DRAFT_1796771</name>
</gene>
<evidence type="ECO:0000256" key="1">
    <source>
        <dbReference type="SAM" id="SignalP"/>
    </source>
</evidence>
<protein>
    <recommendedName>
        <fullName evidence="4">Secreted protein</fullName>
    </recommendedName>
</protein>
<accession>A0A3N4K5T6</accession>
<dbReference type="AlphaFoldDB" id="A0A3N4K5T6"/>
<name>A0A3N4K5T6_9PEZI</name>
<reference evidence="2 3" key="1">
    <citation type="journal article" date="2018" name="Nat. Ecol. Evol.">
        <title>Pezizomycetes genomes reveal the molecular basis of ectomycorrhizal truffle lifestyle.</title>
        <authorList>
            <person name="Murat C."/>
            <person name="Payen T."/>
            <person name="Noel B."/>
            <person name="Kuo A."/>
            <person name="Morin E."/>
            <person name="Chen J."/>
            <person name="Kohler A."/>
            <person name="Krizsan K."/>
            <person name="Balestrini R."/>
            <person name="Da Silva C."/>
            <person name="Montanini B."/>
            <person name="Hainaut M."/>
            <person name="Levati E."/>
            <person name="Barry K.W."/>
            <person name="Belfiori B."/>
            <person name="Cichocki N."/>
            <person name="Clum A."/>
            <person name="Dockter R.B."/>
            <person name="Fauchery L."/>
            <person name="Guy J."/>
            <person name="Iotti M."/>
            <person name="Le Tacon F."/>
            <person name="Lindquist E.A."/>
            <person name="Lipzen A."/>
            <person name="Malagnac F."/>
            <person name="Mello A."/>
            <person name="Molinier V."/>
            <person name="Miyauchi S."/>
            <person name="Poulain J."/>
            <person name="Riccioni C."/>
            <person name="Rubini A."/>
            <person name="Sitrit Y."/>
            <person name="Splivallo R."/>
            <person name="Traeger S."/>
            <person name="Wang M."/>
            <person name="Zifcakova L."/>
            <person name="Wipf D."/>
            <person name="Zambonelli A."/>
            <person name="Paolocci F."/>
            <person name="Nowrousian M."/>
            <person name="Ottonello S."/>
            <person name="Baldrian P."/>
            <person name="Spatafora J.W."/>
            <person name="Henrissat B."/>
            <person name="Nagy L.G."/>
            <person name="Aury J.M."/>
            <person name="Wincker P."/>
            <person name="Grigoriev I.V."/>
            <person name="Bonfante P."/>
            <person name="Martin F.M."/>
        </authorList>
    </citation>
    <scope>NUCLEOTIDE SEQUENCE [LARGE SCALE GENOMIC DNA]</scope>
    <source>
        <strain evidence="2 3">120613-1</strain>
    </source>
</reference>
<keyword evidence="3" id="KW-1185">Reference proteome</keyword>
<sequence length="99" mass="11301">MVSYAPIFLCLCPRRCLCGGGCLCLSATEWWKKCTLGVVGDGRRRQVESTVKPSKWFAVLKLIGSLYCLRDIIFLAHWDTLRCLKERNPSRHTSIIQVQ</sequence>
<evidence type="ECO:0000313" key="2">
    <source>
        <dbReference type="EMBL" id="RPB05920.1"/>
    </source>
</evidence>
<dbReference type="Proteomes" id="UP000276215">
    <property type="component" value="Unassembled WGS sequence"/>
</dbReference>
<keyword evidence="1" id="KW-0732">Signal</keyword>
<dbReference type="EMBL" id="ML120351">
    <property type="protein sequence ID" value="RPB05920.1"/>
    <property type="molecule type" value="Genomic_DNA"/>
</dbReference>
<feature type="chain" id="PRO_5018173700" description="Secreted protein" evidence="1">
    <location>
        <begin position="19"/>
        <end position="99"/>
    </location>
</feature>
<proteinExistence type="predicted"/>
<evidence type="ECO:0008006" key="4">
    <source>
        <dbReference type="Google" id="ProtNLM"/>
    </source>
</evidence>